<dbReference type="RefSeq" id="WP_078866963.1">
    <property type="nucleotide sequence ID" value="NZ_BMUB01000003.1"/>
</dbReference>
<evidence type="ECO:0000256" key="1">
    <source>
        <dbReference type="ARBA" id="ARBA00023015"/>
    </source>
</evidence>
<dbReference type="InterPro" id="IPR052158">
    <property type="entry name" value="INH-QAR"/>
</dbReference>
<dbReference type="InterPro" id="IPR029062">
    <property type="entry name" value="Class_I_gatase-like"/>
</dbReference>
<dbReference type="Pfam" id="PF01965">
    <property type="entry name" value="DJ-1_PfpI"/>
    <property type="match status" value="1"/>
</dbReference>
<dbReference type="OrthoDB" id="3992151at2"/>
<evidence type="ECO:0000256" key="4">
    <source>
        <dbReference type="SAM" id="MobiDB-lite"/>
    </source>
</evidence>
<protein>
    <submittedName>
        <fullName evidence="6">AraC family transcriptional regulator</fullName>
    </submittedName>
</protein>
<evidence type="ECO:0000256" key="3">
    <source>
        <dbReference type="ARBA" id="ARBA00023163"/>
    </source>
</evidence>
<dbReference type="Proteomes" id="UP000610124">
    <property type="component" value="Unassembled WGS sequence"/>
</dbReference>
<dbReference type="PANTHER" id="PTHR43130:SF3">
    <property type="entry name" value="HTH-TYPE TRANSCRIPTIONAL REGULATOR RV1931C"/>
    <property type="match status" value="1"/>
</dbReference>
<sequence length="371" mass="39395">MAEPTAEQIAGQIAGQSAEPPAGPSAEGRAARSRPVAVTIGRRPEPVHDVAVYAFEGMAPFELGVVVEVFGLARPELGGLLAAPWYGLKVCADRPGAALDAVGGFALTARHGLDDLAAADTVVIPGVRNAFSGEVSPGLVEALRTAHERGARIVSICSGAFALAAAGLLDDKEATTHWRYAELLQQRHPRVRVNPDVLYVDNGDVLTSAGSAAGIDLCLHLVRRDHGAKVANSVARRFVVAPHRDGGQAQFIEAAVRPVEEDEDGIARSMQWALDHLSDPLTVSVLARAARMSDRSYLRHFTARNGTSPMRWVVTQRIAASLALLEAPEGSVEEIAAAVGFESAATFRHHFGRVMRTSPTAYRRSFGRGVA</sequence>
<dbReference type="InterPro" id="IPR002818">
    <property type="entry name" value="DJ-1/PfpI"/>
</dbReference>
<gene>
    <name evidence="6" type="ORF">GCM10010502_15230</name>
</gene>
<dbReference type="GO" id="GO:0043565">
    <property type="term" value="F:sequence-specific DNA binding"/>
    <property type="evidence" value="ECO:0007669"/>
    <property type="project" value="InterPro"/>
</dbReference>
<dbReference type="InterPro" id="IPR018060">
    <property type="entry name" value="HTH_AraC"/>
</dbReference>
<proteinExistence type="predicted"/>
<evidence type="ECO:0000313" key="7">
    <source>
        <dbReference type="Proteomes" id="UP000610124"/>
    </source>
</evidence>
<reference evidence="6" key="1">
    <citation type="journal article" date="2014" name="Int. J. Syst. Evol. Microbiol.">
        <title>Complete genome sequence of Corynebacterium casei LMG S-19264T (=DSM 44701T), isolated from a smear-ripened cheese.</title>
        <authorList>
            <consortium name="US DOE Joint Genome Institute (JGI-PGF)"/>
            <person name="Walter F."/>
            <person name="Albersmeier A."/>
            <person name="Kalinowski J."/>
            <person name="Ruckert C."/>
        </authorList>
    </citation>
    <scope>NUCLEOTIDE SEQUENCE</scope>
    <source>
        <strain evidence="6">JCM 4434</strain>
    </source>
</reference>
<feature type="domain" description="HTH araC/xylS-type" evidence="5">
    <location>
        <begin position="267"/>
        <end position="365"/>
    </location>
</feature>
<organism evidence="6 7">
    <name type="scientific">Kitasatospora aureofaciens</name>
    <name type="common">Streptomyces aureofaciens</name>
    <dbReference type="NCBI Taxonomy" id="1894"/>
    <lineage>
        <taxon>Bacteria</taxon>
        <taxon>Bacillati</taxon>
        <taxon>Actinomycetota</taxon>
        <taxon>Actinomycetes</taxon>
        <taxon>Kitasatosporales</taxon>
        <taxon>Streptomycetaceae</taxon>
        <taxon>Kitasatospora</taxon>
    </lineage>
</organism>
<dbReference type="CDD" id="cd03137">
    <property type="entry name" value="GATase1_AraC_1"/>
    <property type="match status" value="1"/>
</dbReference>
<dbReference type="GeneID" id="97484679"/>
<keyword evidence="1" id="KW-0805">Transcription regulation</keyword>
<evidence type="ECO:0000313" key="6">
    <source>
        <dbReference type="EMBL" id="GGU65356.1"/>
    </source>
</evidence>
<dbReference type="Pfam" id="PF12833">
    <property type="entry name" value="HTH_18"/>
    <property type="match status" value="1"/>
</dbReference>
<dbReference type="KEGG" id="kau:B6264_12070"/>
<evidence type="ECO:0000256" key="2">
    <source>
        <dbReference type="ARBA" id="ARBA00023125"/>
    </source>
</evidence>
<dbReference type="GO" id="GO:0003700">
    <property type="term" value="F:DNA-binding transcription factor activity"/>
    <property type="evidence" value="ECO:0007669"/>
    <property type="project" value="InterPro"/>
</dbReference>
<dbReference type="Gene3D" id="3.40.50.880">
    <property type="match status" value="1"/>
</dbReference>
<dbReference type="InterPro" id="IPR018062">
    <property type="entry name" value="HTH_AraC-typ_CS"/>
</dbReference>
<dbReference type="PANTHER" id="PTHR43130">
    <property type="entry name" value="ARAC-FAMILY TRANSCRIPTIONAL REGULATOR"/>
    <property type="match status" value="1"/>
</dbReference>
<keyword evidence="2" id="KW-0238">DNA-binding</keyword>
<reference evidence="6" key="2">
    <citation type="submission" date="2020-09" db="EMBL/GenBank/DDBJ databases">
        <authorList>
            <person name="Sun Q."/>
            <person name="Ohkuma M."/>
        </authorList>
    </citation>
    <scope>NUCLEOTIDE SEQUENCE</scope>
    <source>
        <strain evidence="6">JCM 4434</strain>
    </source>
</reference>
<feature type="region of interest" description="Disordered" evidence="4">
    <location>
        <begin position="1"/>
        <end position="36"/>
    </location>
</feature>
<dbReference type="InterPro" id="IPR009057">
    <property type="entry name" value="Homeodomain-like_sf"/>
</dbReference>
<dbReference type="Gene3D" id="1.10.10.60">
    <property type="entry name" value="Homeodomain-like"/>
    <property type="match status" value="1"/>
</dbReference>
<evidence type="ECO:0000259" key="5">
    <source>
        <dbReference type="PROSITE" id="PS01124"/>
    </source>
</evidence>
<dbReference type="AlphaFoldDB" id="A0A8H9LMH0"/>
<dbReference type="EMBL" id="BMUB01000003">
    <property type="protein sequence ID" value="GGU65356.1"/>
    <property type="molecule type" value="Genomic_DNA"/>
</dbReference>
<dbReference type="SUPFAM" id="SSF52317">
    <property type="entry name" value="Class I glutamine amidotransferase-like"/>
    <property type="match status" value="1"/>
</dbReference>
<accession>A0A8H9LMH0</accession>
<dbReference type="SMART" id="SM00342">
    <property type="entry name" value="HTH_ARAC"/>
    <property type="match status" value="1"/>
</dbReference>
<dbReference type="PROSITE" id="PS00041">
    <property type="entry name" value="HTH_ARAC_FAMILY_1"/>
    <property type="match status" value="1"/>
</dbReference>
<name>A0A8H9LMH0_KITAU</name>
<dbReference type="SUPFAM" id="SSF46689">
    <property type="entry name" value="Homeodomain-like"/>
    <property type="match status" value="2"/>
</dbReference>
<dbReference type="PROSITE" id="PS01124">
    <property type="entry name" value="HTH_ARAC_FAMILY_2"/>
    <property type="match status" value="1"/>
</dbReference>
<keyword evidence="3" id="KW-0804">Transcription</keyword>
<comment type="caution">
    <text evidence="6">The sequence shown here is derived from an EMBL/GenBank/DDBJ whole genome shotgun (WGS) entry which is preliminary data.</text>
</comment>